<dbReference type="AlphaFoldDB" id="A0A7D5P3I0"/>
<feature type="transmembrane region" description="Helical" evidence="8">
    <location>
        <begin position="217"/>
        <end position="244"/>
    </location>
</feature>
<keyword evidence="11" id="KW-1185">Reference proteome</keyword>
<gene>
    <name evidence="10" type="ORF">HZS55_22180</name>
</gene>
<reference evidence="10 11" key="1">
    <citation type="submission" date="2020-07" db="EMBL/GenBank/DDBJ databases">
        <title>Halosimplex pelagicum sp. nov. and Halosimplex rubrum sp. nov., isolated from salted brown alga Laminaria, and emended description of the genus Halosimplex.</title>
        <authorList>
            <person name="Cui H."/>
        </authorList>
    </citation>
    <scope>NUCLEOTIDE SEQUENCE [LARGE SCALE GENOMIC DNA]</scope>
    <source>
        <strain evidence="10 11">R27</strain>
    </source>
</reference>
<keyword evidence="4 10" id="KW-0808">Transferase</keyword>
<proteinExistence type="predicted"/>
<dbReference type="PANTHER" id="PTHR33908">
    <property type="entry name" value="MANNOSYLTRANSFERASE YKCB-RELATED"/>
    <property type="match status" value="1"/>
</dbReference>
<dbReference type="EMBL" id="CP058910">
    <property type="protein sequence ID" value="QLH79837.1"/>
    <property type="molecule type" value="Genomic_DNA"/>
</dbReference>
<feature type="transmembrane region" description="Helical" evidence="8">
    <location>
        <begin position="23"/>
        <end position="40"/>
    </location>
</feature>
<keyword evidence="3" id="KW-0328">Glycosyltransferase</keyword>
<dbReference type="PANTHER" id="PTHR33908:SF11">
    <property type="entry name" value="MEMBRANE PROTEIN"/>
    <property type="match status" value="1"/>
</dbReference>
<keyword evidence="6 8" id="KW-1133">Transmembrane helix</keyword>
<evidence type="ECO:0000256" key="2">
    <source>
        <dbReference type="ARBA" id="ARBA00022475"/>
    </source>
</evidence>
<evidence type="ECO:0000313" key="10">
    <source>
        <dbReference type="EMBL" id="QLH79837.1"/>
    </source>
</evidence>
<evidence type="ECO:0000256" key="5">
    <source>
        <dbReference type="ARBA" id="ARBA00022692"/>
    </source>
</evidence>
<organism evidence="10 11">
    <name type="scientific">Halosimplex rubrum</name>
    <dbReference type="NCBI Taxonomy" id="869889"/>
    <lineage>
        <taxon>Archaea</taxon>
        <taxon>Methanobacteriati</taxon>
        <taxon>Methanobacteriota</taxon>
        <taxon>Stenosarchaea group</taxon>
        <taxon>Halobacteria</taxon>
        <taxon>Halobacteriales</taxon>
        <taxon>Haloarculaceae</taxon>
        <taxon>Halosimplex</taxon>
    </lineage>
</organism>
<dbReference type="KEGG" id="hrr:HZS55_22180"/>
<dbReference type="Pfam" id="PF13231">
    <property type="entry name" value="PMT_2"/>
    <property type="match status" value="1"/>
</dbReference>
<dbReference type="GO" id="GO:0005886">
    <property type="term" value="C:plasma membrane"/>
    <property type="evidence" value="ECO:0007669"/>
    <property type="project" value="UniProtKB-SubCell"/>
</dbReference>
<evidence type="ECO:0000256" key="4">
    <source>
        <dbReference type="ARBA" id="ARBA00022679"/>
    </source>
</evidence>
<dbReference type="GeneID" id="56080633"/>
<dbReference type="InterPro" id="IPR050297">
    <property type="entry name" value="LipidA_mod_glycosyltrf_83"/>
</dbReference>
<feature type="transmembrane region" description="Helical" evidence="8">
    <location>
        <begin position="323"/>
        <end position="344"/>
    </location>
</feature>
<evidence type="ECO:0000259" key="9">
    <source>
        <dbReference type="Pfam" id="PF13231"/>
    </source>
</evidence>
<sequence length="591" mass="64540">MALLDPFRRAKRQVGDDLRADPYLPYILLAALLLSSFWVWHRLPNFATRDERWRVVDPVEVLATVLDDPRLGSVSEGVGYWRTYGSAMYLAAIALVPVLVVALATDALPAFADMGRHLDVGFWTHWLRTPGWMWTWGVLLVRLANVAMAVGCVYVVYRIGTTLRDRPTGRLAAALLTVTWALLILAHEGGEDVPSLFFLLLSLYFAIRYVETGVDRLFYWGALAGGVSIAFKLSGGVSAVMLGVAHLQRARRSEAGIVSGSVRPTFLATGVLIGVATVAAGYPSILFGAPAEFAGRLARAFGSKSEPHGWLVRPSWWWILRSYLHGVGLPLAVALAGGALAALARVREDSLPADGLRLALVGVAVYLAVFSSWRYVRTHHLLPVAALLVVVLAVGLARLRERRPAVGRAVVAVLLVTSAAYAGAGTLAYASQPRDQAVDYLRSEAGANGTIETYTLDPQDAAVPHTDRVDARFGVAPDTFEFRCPAFVVLNYHRSVLYLAPDSWGKRAAVLSNDATEEHVRALLAEDTYPYEVAGEYGRTPRFLDGKGRAPMSQRLLRVSLRPRTMQYGDPQDMGVDQYTVVLRRTGSCET</sequence>
<dbReference type="OrthoDB" id="239143at2157"/>
<evidence type="ECO:0000256" key="8">
    <source>
        <dbReference type="SAM" id="Phobius"/>
    </source>
</evidence>
<name>A0A7D5P3I0_9EURY</name>
<accession>A0A7D5P3I0</accession>
<feature type="transmembrane region" description="Helical" evidence="8">
    <location>
        <begin position="89"/>
        <end position="112"/>
    </location>
</feature>
<feature type="transmembrane region" description="Helical" evidence="8">
    <location>
        <begin position="356"/>
        <end position="375"/>
    </location>
</feature>
<feature type="domain" description="Glycosyltransferase RgtA/B/C/D-like" evidence="9">
    <location>
        <begin position="141"/>
        <end position="246"/>
    </location>
</feature>
<dbReference type="GO" id="GO:0008610">
    <property type="term" value="P:lipid biosynthetic process"/>
    <property type="evidence" value="ECO:0007669"/>
    <property type="project" value="UniProtKB-ARBA"/>
</dbReference>
<feature type="transmembrane region" description="Helical" evidence="8">
    <location>
        <begin position="193"/>
        <end position="210"/>
    </location>
</feature>
<evidence type="ECO:0000313" key="11">
    <source>
        <dbReference type="Proteomes" id="UP000509667"/>
    </source>
</evidence>
<dbReference type="Proteomes" id="UP000509667">
    <property type="component" value="Chromosome"/>
</dbReference>
<protein>
    <submittedName>
        <fullName evidence="10">Glycosyltransferase family 39 protein</fullName>
    </submittedName>
</protein>
<feature type="transmembrane region" description="Helical" evidence="8">
    <location>
        <begin position="169"/>
        <end position="187"/>
    </location>
</feature>
<dbReference type="GO" id="GO:0016763">
    <property type="term" value="F:pentosyltransferase activity"/>
    <property type="evidence" value="ECO:0007669"/>
    <property type="project" value="TreeGrafter"/>
</dbReference>
<keyword evidence="5 8" id="KW-0812">Transmembrane</keyword>
<dbReference type="RefSeq" id="WP_179909701.1">
    <property type="nucleotide sequence ID" value="NZ_CP058910.1"/>
</dbReference>
<evidence type="ECO:0000256" key="3">
    <source>
        <dbReference type="ARBA" id="ARBA00022676"/>
    </source>
</evidence>
<feature type="transmembrane region" description="Helical" evidence="8">
    <location>
        <begin position="409"/>
        <end position="430"/>
    </location>
</feature>
<comment type="subcellular location">
    <subcellularLocation>
        <location evidence="1">Cell membrane</location>
        <topology evidence="1">Multi-pass membrane protein</topology>
    </subcellularLocation>
</comment>
<feature type="transmembrane region" description="Helical" evidence="8">
    <location>
        <begin position="132"/>
        <end position="157"/>
    </location>
</feature>
<keyword evidence="2" id="KW-1003">Cell membrane</keyword>
<dbReference type="InterPro" id="IPR038731">
    <property type="entry name" value="RgtA/B/C-like"/>
</dbReference>
<evidence type="ECO:0000256" key="7">
    <source>
        <dbReference type="ARBA" id="ARBA00023136"/>
    </source>
</evidence>
<evidence type="ECO:0000256" key="1">
    <source>
        <dbReference type="ARBA" id="ARBA00004651"/>
    </source>
</evidence>
<feature type="transmembrane region" description="Helical" evidence="8">
    <location>
        <begin position="381"/>
        <end position="397"/>
    </location>
</feature>
<evidence type="ECO:0000256" key="6">
    <source>
        <dbReference type="ARBA" id="ARBA00022989"/>
    </source>
</evidence>
<keyword evidence="7 8" id="KW-0472">Membrane</keyword>